<dbReference type="EMBL" id="VFWZ01000002">
    <property type="protein sequence ID" value="TPN87676.1"/>
    <property type="molecule type" value="Genomic_DNA"/>
</dbReference>
<name>A0A504J9S0_9FLAO</name>
<dbReference type="Gene3D" id="3.30.700.10">
    <property type="entry name" value="Glycoprotein, Type 4 Pilin"/>
    <property type="match status" value="1"/>
</dbReference>
<dbReference type="Pfam" id="PF07963">
    <property type="entry name" value="N_methyl"/>
    <property type="match status" value="1"/>
</dbReference>
<dbReference type="RefSeq" id="WP_140592316.1">
    <property type="nucleotide sequence ID" value="NZ_VFWZ01000002.1"/>
</dbReference>
<organism evidence="2 3">
    <name type="scientific">Aquimarina algicola</name>
    <dbReference type="NCBI Taxonomy" id="2589995"/>
    <lineage>
        <taxon>Bacteria</taxon>
        <taxon>Pseudomonadati</taxon>
        <taxon>Bacteroidota</taxon>
        <taxon>Flavobacteriia</taxon>
        <taxon>Flavobacteriales</taxon>
        <taxon>Flavobacteriaceae</taxon>
        <taxon>Aquimarina</taxon>
    </lineage>
</organism>
<dbReference type="InterPro" id="IPR045584">
    <property type="entry name" value="Pilin-like"/>
</dbReference>
<keyword evidence="1" id="KW-0472">Membrane</keyword>
<dbReference type="AlphaFoldDB" id="A0A504J9S0"/>
<sequence length="154" mass="17865">MMLLKRKINAFTLTEMIVVIIISAIVAGLAFSVLGIVQNQMNAITNNYNRKEQIQSFETALTIDFNQNTKVNWNPSQNKLIVSSPIKERNYIFYEDSIATDITTYSLRIKEKLFFWKGKRVTKGNIDAIKLRFKETREVHSVFVFKYNDPSANF</sequence>
<reference evidence="2 3" key="1">
    <citation type="submission" date="2019-06" db="EMBL/GenBank/DDBJ databases">
        <authorList>
            <person name="Meng X."/>
        </authorList>
    </citation>
    <scope>NUCLEOTIDE SEQUENCE [LARGE SCALE GENOMIC DNA]</scope>
    <source>
        <strain evidence="2 3">M625</strain>
    </source>
</reference>
<dbReference type="InterPro" id="IPR012902">
    <property type="entry name" value="N_methyl_site"/>
</dbReference>
<dbReference type="Proteomes" id="UP000315540">
    <property type="component" value="Unassembled WGS sequence"/>
</dbReference>
<evidence type="ECO:0000313" key="2">
    <source>
        <dbReference type="EMBL" id="TPN87676.1"/>
    </source>
</evidence>
<gene>
    <name evidence="2" type="ORF">FHK87_08860</name>
</gene>
<keyword evidence="3" id="KW-1185">Reference proteome</keyword>
<keyword evidence="1" id="KW-0812">Transmembrane</keyword>
<protein>
    <submittedName>
        <fullName evidence="2">Prepilin-type N-terminal cleavage/methylation domain-containing protein</fullName>
    </submittedName>
</protein>
<dbReference type="SUPFAM" id="SSF54523">
    <property type="entry name" value="Pili subunits"/>
    <property type="match status" value="1"/>
</dbReference>
<accession>A0A504J9S0</accession>
<dbReference type="NCBIfam" id="TIGR02532">
    <property type="entry name" value="IV_pilin_GFxxxE"/>
    <property type="match status" value="1"/>
</dbReference>
<feature type="transmembrane region" description="Helical" evidence="1">
    <location>
        <begin position="12"/>
        <end position="37"/>
    </location>
</feature>
<evidence type="ECO:0000256" key="1">
    <source>
        <dbReference type="SAM" id="Phobius"/>
    </source>
</evidence>
<evidence type="ECO:0000313" key="3">
    <source>
        <dbReference type="Proteomes" id="UP000315540"/>
    </source>
</evidence>
<dbReference type="OrthoDB" id="1189466at2"/>
<comment type="caution">
    <text evidence="2">The sequence shown here is derived from an EMBL/GenBank/DDBJ whole genome shotgun (WGS) entry which is preliminary data.</text>
</comment>
<keyword evidence="1" id="KW-1133">Transmembrane helix</keyword>
<proteinExistence type="predicted"/>